<evidence type="ECO:0008006" key="5">
    <source>
        <dbReference type="Google" id="ProtNLM"/>
    </source>
</evidence>
<keyword evidence="4" id="KW-1185">Reference proteome</keyword>
<dbReference type="GeneID" id="6996801"/>
<feature type="transmembrane region" description="Helical" evidence="2">
    <location>
        <begin position="1389"/>
        <end position="1410"/>
    </location>
</feature>
<protein>
    <recommendedName>
        <fullName evidence="5">Sel1 repeat family protein</fullName>
    </recommendedName>
</protein>
<dbReference type="OMA" id="CIVATEF"/>
<name>B6AGI2_CRYMR</name>
<keyword evidence="2" id="KW-1133">Transmembrane helix</keyword>
<dbReference type="PANTHER" id="PTHR11102">
    <property type="entry name" value="SEL-1-LIKE PROTEIN"/>
    <property type="match status" value="1"/>
</dbReference>
<keyword evidence="2" id="KW-0812">Transmembrane</keyword>
<dbReference type="GO" id="GO:0005789">
    <property type="term" value="C:endoplasmic reticulum membrane"/>
    <property type="evidence" value="ECO:0007669"/>
    <property type="project" value="TreeGrafter"/>
</dbReference>
<gene>
    <name evidence="3" type="ORF">CMU_001940</name>
</gene>
<dbReference type="InterPro" id="IPR011990">
    <property type="entry name" value="TPR-like_helical_dom_sf"/>
</dbReference>
<evidence type="ECO:0000313" key="3">
    <source>
        <dbReference type="EMBL" id="EEA07323.1"/>
    </source>
</evidence>
<dbReference type="Proteomes" id="UP000001460">
    <property type="component" value="Unassembled WGS sequence"/>
</dbReference>
<sequence>MNRRFTNRKFYNTNISYFLLLFLFITLLSIGLSEIIEDNLNNSSILSKELGSNNTNIIKDNGRLTTNKEIESKKDWNLEDKKYLNKSLNNKDIRDIEINDGDNISFILEDNNTIKDSYLINNSNISKEIENEKINLFSNIKKNNTNSSNINVNILRSNDSILSNITYNEFQSNNVINILYNLLEPGSNKIIDFLEIHNDLVNVISRSNNKSNISDAYGMLTFLWFYGIPNNKGKNEFPYGWPRNMDIAIRYAIKGTTKYRCGFCYTLIGLLSAWGYPPIVSQVHGWLGSINDNNIFRRLNKDKDREINIKETDKIYQNIYLMLQNPYKYSTLFLDKSEFRFPIERGGYDMVYINYALASKNNDIIGQIASSYYLRYDLTGISYNYDKIPLSSGFSLHRSPKNITSNVGNSDSSTRCLLSLEPLLQVASQTLGDLAGTFLDNMGYLVRPSKIPEHDTRHYAQFVRSLAAERDPEGLTSLGELYYYGHTAGGIARDINRAAELWDEAARRGDPQGALARAFLHLDGTLGREEDAGPYLRQVARYGEMPASALANYYIYKLGINNNKNMTVAGEYLKTAADNGDGNAQLILAHAYAGGKMDVIPPGGINETMALKYYKMSAKNGRTVALFNSAILTLKGSDKSLKTEESRCIVATEFLFQVVRRNPIVKLLHALSKKSYNSGDIVGSLLREMTLSEMGILEGHVNSHDLWKILAYKKINNKLRNNKIMKYIKTNKVTVFENISLYYIISEYFKKYCKIINTNLENILDNQINIKFNNISRNLLRDNLNKINIISTSSHCLNYPNLLWRKLIGYLDQCIIDLSLMTLEFQSKSLEYNYPIIESKYYLFFDPLDQLSIDQRAKLDIIYTYKKDHLNQSISADFLNCWTRPESYYSSYYNNFTLNNQIFTSYIQDHIKDNYKYELQTKFSTPKRINYGNLYNIWLGPYNGSEDLSPRNFWLLCLKIGQYIIKLLLKFPLLSKLPNFIFKYFNIYNYSNSNEDIKKQYNICLWCGYYYAVRASIQGDITSTYDIVRYHLEGSLGASNNETKALEYLIIGVNNRDPKSLLQYILFMHKGIGMKSNKGKAYRMLRYLLFKGSKNMNEVLPPIPSNPKYIPTLLDTIRDVFAPFIQNNSINDDHIKNSFISSINEDIFNSTKNNQEKEDIHSEEDEKEQKLTNYKNKKLSDEYISNIQSQQEVTSRIIAAIVLVNFTLDWLYRRYIYNIFNLIDYRNKSQSIRLYQENIINNYHEIQYQNYQQISNNNLTKVFLSNHYNYTTIYSSQLSNKKQNQNEGILNNLFNIYLIWDFIKYIQGISPMKIIYNIIKYLNIQNNVNKRFNDKDHEFREDYQLFILFNEYNEDPFPLSPRFGFASDEQYNQISNMWLSSFSMKLYKFILKITIIICIISLILPINIAISNLIQSSNINTFRV</sequence>
<keyword evidence="2" id="KW-0472">Membrane</keyword>
<reference evidence="3" key="1">
    <citation type="submission" date="2008-06" db="EMBL/GenBank/DDBJ databases">
        <authorList>
            <person name="Lorenzi H."/>
            <person name="Inman J."/>
            <person name="Miller J."/>
            <person name="Schobel S."/>
            <person name="Amedeo P."/>
            <person name="Caler E.V."/>
            <person name="da Silva J."/>
        </authorList>
    </citation>
    <scope>NUCLEOTIDE SEQUENCE [LARGE SCALE GENOMIC DNA]</scope>
    <source>
        <strain evidence="3">RN66</strain>
    </source>
</reference>
<dbReference type="STRING" id="441375.B6AGI2"/>
<dbReference type="PANTHER" id="PTHR11102:SF147">
    <property type="entry name" value="SEL1L ADAPTOR SUBUNIT OF ERAD E3 UBIQUITIN LIGASE"/>
    <property type="match status" value="1"/>
</dbReference>
<dbReference type="GO" id="GO:0036503">
    <property type="term" value="P:ERAD pathway"/>
    <property type="evidence" value="ECO:0007669"/>
    <property type="project" value="TreeGrafter"/>
</dbReference>
<dbReference type="SMART" id="SM00671">
    <property type="entry name" value="SEL1"/>
    <property type="match status" value="4"/>
</dbReference>
<dbReference type="Gene3D" id="1.25.40.10">
    <property type="entry name" value="Tetratricopeptide repeat domain"/>
    <property type="match status" value="2"/>
</dbReference>
<dbReference type="InterPro" id="IPR006597">
    <property type="entry name" value="Sel1-like"/>
</dbReference>
<dbReference type="eggNOG" id="KOG1550">
    <property type="taxonomic scope" value="Eukaryota"/>
</dbReference>
<evidence type="ECO:0000256" key="2">
    <source>
        <dbReference type="SAM" id="Phobius"/>
    </source>
</evidence>
<comment type="similarity">
    <text evidence="1">Belongs to the sel-1 family.</text>
</comment>
<organism evidence="3 4">
    <name type="scientific">Cryptosporidium muris (strain RN66)</name>
    <dbReference type="NCBI Taxonomy" id="441375"/>
    <lineage>
        <taxon>Eukaryota</taxon>
        <taxon>Sar</taxon>
        <taxon>Alveolata</taxon>
        <taxon>Apicomplexa</taxon>
        <taxon>Conoidasida</taxon>
        <taxon>Coccidia</taxon>
        <taxon>Eucoccidiorida</taxon>
        <taxon>Eimeriorina</taxon>
        <taxon>Cryptosporidiidae</taxon>
        <taxon>Cryptosporidium</taxon>
    </lineage>
</organism>
<dbReference type="VEuPathDB" id="CryptoDB:CMU_001940"/>
<accession>B6AGI2</accession>
<dbReference type="RefSeq" id="XP_002141672.1">
    <property type="nucleotide sequence ID" value="XM_002141636.1"/>
</dbReference>
<dbReference type="OrthoDB" id="272077at2759"/>
<dbReference type="EMBL" id="DS989732">
    <property type="protein sequence ID" value="EEA07323.1"/>
    <property type="molecule type" value="Genomic_DNA"/>
</dbReference>
<dbReference type="SUPFAM" id="SSF81901">
    <property type="entry name" value="HCP-like"/>
    <property type="match status" value="1"/>
</dbReference>
<evidence type="ECO:0000313" key="4">
    <source>
        <dbReference type="Proteomes" id="UP000001460"/>
    </source>
</evidence>
<proteinExistence type="inferred from homology"/>
<dbReference type="Pfam" id="PF08238">
    <property type="entry name" value="Sel1"/>
    <property type="match status" value="5"/>
</dbReference>
<evidence type="ECO:0000256" key="1">
    <source>
        <dbReference type="ARBA" id="ARBA00038101"/>
    </source>
</evidence>
<dbReference type="InterPro" id="IPR050767">
    <property type="entry name" value="Sel1_AlgK"/>
</dbReference>